<organism evidence="1 2">
    <name type="scientific">Roseateles hydrophilus</name>
    <dbReference type="NCBI Taxonomy" id="2975054"/>
    <lineage>
        <taxon>Bacteria</taxon>
        <taxon>Pseudomonadati</taxon>
        <taxon>Pseudomonadota</taxon>
        <taxon>Betaproteobacteria</taxon>
        <taxon>Burkholderiales</taxon>
        <taxon>Sphaerotilaceae</taxon>
        <taxon>Roseateles</taxon>
    </lineage>
</organism>
<evidence type="ECO:0000313" key="1">
    <source>
        <dbReference type="EMBL" id="MCY4743732.1"/>
    </source>
</evidence>
<dbReference type="Proteomes" id="UP001076464">
    <property type="component" value="Unassembled WGS sequence"/>
</dbReference>
<name>A0ACC6C5P4_9BURK</name>
<keyword evidence="2" id="KW-1185">Reference proteome</keyword>
<proteinExistence type="predicted"/>
<evidence type="ECO:0000313" key="2">
    <source>
        <dbReference type="Proteomes" id="UP001076464"/>
    </source>
</evidence>
<dbReference type="EMBL" id="JAPPUY010000001">
    <property type="protein sequence ID" value="MCY4743732.1"/>
    <property type="molecule type" value="Genomic_DNA"/>
</dbReference>
<reference evidence="1" key="1">
    <citation type="submission" date="2022-08" db="EMBL/GenBank/DDBJ databases">
        <title>Genome sequencing of Pelomonas sp. UHG3.</title>
        <authorList>
            <person name="So Y."/>
        </authorList>
    </citation>
    <scope>NUCLEOTIDE SEQUENCE</scope>
    <source>
        <strain evidence="1">UHG3</strain>
    </source>
</reference>
<sequence length="50" mass="5182">MPSTLMLIVLAATLAVVTLQAWRLGNERRDVVLLGTFSATLGLGAVATAV</sequence>
<accession>A0ACC6C5P4</accession>
<comment type="caution">
    <text evidence="1">The sequence shown here is derived from an EMBL/GenBank/DDBJ whole genome shotgun (WGS) entry which is preliminary data.</text>
</comment>
<protein>
    <submittedName>
        <fullName evidence="1">Uncharacterized protein</fullName>
    </submittedName>
</protein>
<gene>
    <name evidence="1" type="ORF">NYO99_01960</name>
</gene>